<dbReference type="Proteomes" id="UP000749559">
    <property type="component" value="Unassembled WGS sequence"/>
</dbReference>
<evidence type="ECO:0000256" key="9">
    <source>
        <dbReference type="SAM" id="Phobius"/>
    </source>
</evidence>
<sequence>MNINETKMDINVTNFNINATDMNANVINMNATSINSTGVTNYIHPHNLPEGLKLCHLIIEMIVAIMTVLPNGVVLLSYTKSRALRSERYILLMSLSICDFLVGLIALPINLVYHYIPINYNYINECYLCTARTFIVVVLAGVSIFHLATISLIRLITIKWPMRHARFLTPFTLRMVAIGMWVYMIFISFFMFLDKFNTWTINTGNCLVYTIIVPGYYKILQWHIILFMVVCLISSIMIGYIAWKQSKKIAQVIVLSISN</sequence>
<evidence type="ECO:0000256" key="7">
    <source>
        <dbReference type="ARBA" id="ARBA00023170"/>
    </source>
</evidence>
<dbReference type="PROSITE" id="PS50262">
    <property type="entry name" value="G_PROTEIN_RECEP_F1_2"/>
    <property type="match status" value="1"/>
</dbReference>
<evidence type="ECO:0000256" key="5">
    <source>
        <dbReference type="ARBA" id="ARBA00023040"/>
    </source>
</evidence>
<feature type="domain" description="G-protein coupled receptors family 1 profile" evidence="10">
    <location>
        <begin position="70"/>
        <end position="259"/>
    </location>
</feature>
<dbReference type="GO" id="GO:0005886">
    <property type="term" value="C:plasma membrane"/>
    <property type="evidence" value="ECO:0007669"/>
    <property type="project" value="UniProtKB-SubCell"/>
</dbReference>
<evidence type="ECO:0000259" key="10">
    <source>
        <dbReference type="PROSITE" id="PS50262"/>
    </source>
</evidence>
<gene>
    <name evidence="11" type="ORF">OFUS_LOCUS13809</name>
</gene>
<evidence type="ECO:0000256" key="2">
    <source>
        <dbReference type="ARBA" id="ARBA00022475"/>
    </source>
</evidence>
<keyword evidence="8" id="KW-0807">Transducer</keyword>
<evidence type="ECO:0000313" key="11">
    <source>
        <dbReference type="EMBL" id="CAH1788244.1"/>
    </source>
</evidence>
<dbReference type="PANTHER" id="PTHR24249">
    <property type="entry name" value="HISTAMINE RECEPTOR-RELATED G-PROTEIN COUPLED RECEPTOR"/>
    <property type="match status" value="1"/>
</dbReference>
<comment type="caution">
    <text evidence="11">The sequence shown here is derived from an EMBL/GenBank/DDBJ whole genome shotgun (WGS) entry which is preliminary data.</text>
</comment>
<dbReference type="OrthoDB" id="5953215at2759"/>
<evidence type="ECO:0000313" key="12">
    <source>
        <dbReference type="Proteomes" id="UP000749559"/>
    </source>
</evidence>
<dbReference type="Gene3D" id="1.20.1070.10">
    <property type="entry name" value="Rhodopsin 7-helix transmembrane proteins"/>
    <property type="match status" value="1"/>
</dbReference>
<keyword evidence="7" id="KW-0675">Receptor</keyword>
<dbReference type="SUPFAM" id="SSF81321">
    <property type="entry name" value="Family A G protein-coupled receptor-like"/>
    <property type="match status" value="1"/>
</dbReference>
<dbReference type="Pfam" id="PF00001">
    <property type="entry name" value="7tm_1"/>
    <property type="match status" value="1"/>
</dbReference>
<dbReference type="EMBL" id="CAIIXF020000007">
    <property type="protein sequence ID" value="CAH1788244.1"/>
    <property type="molecule type" value="Genomic_DNA"/>
</dbReference>
<evidence type="ECO:0000256" key="8">
    <source>
        <dbReference type="ARBA" id="ARBA00023224"/>
    </source>
</evidence>
<dbReference type="InterPro" id="IPR050569">
    <property type="entry name" value="TAAR"/>
</dbReference>
<dbReference type="AlphaFoldDB" id="A0A8S4P5J4"/>
<evidence type="ECO:0000256" key="4">
    <source>
        <dbReference type="ARBA" id="ARBA00022989"/>
    </source>
</evidence>
<dbReference type="PANTHER" id="PTHR24249:SF372">
    <property type="entry name" value="G-PROTEIN COUPLED RECEPTORS FAMILY 1 PROFILE DOMAIN-CONTAINING PROTEIN"/>
    <property type="match status" value="1"/>
</dbReference>
<evidence type="ECO:0000256" key="6">
    <source>
        <dbReference type="ARBA" id="ARBA00023136"/>
    </source>
</evidence>
<feature type="transmembrane region" description="Helical" evidence="9">
    <location>
        <begin position="173"/>
        <end position="193"/>
    </location>
</feature>
<dbReference type="InterPro" id="IPR017452">
    <property type="entry name" value="GPCR_Rhodpsn_7TM"/>
</dbReference>
<feature type="transmembrane region" description="Helical" evidence="9">
    <location>
        <begin position="224"/>
        <end position="243"/>
    </location>
</feature>
<feature type="transmembrane region" description="Helical" evidence="9">
    <location>
        <begin position="199"/>
        <end position="217"/>
    </location>
</feature>
<dbReference type="GO" id="GO:0004930">
    <property type="term" value="F:G protein-coupled receptor activity"/>
    <property type="evidence" value="ECO:0007669"/>
    <property type="project" value="UniProtKB-KW"/>
</dbReference>
<proteinExistence type="predicted"/>
<feature type="transmembrane region" description="Helical" evidence="9">
    <location>
        <begin position="90"/>
        <end position="113"/>
    </location>
</feature>
<protein>
    <recommendedName>
        <fullName evidence="10">G-protein coupled receptors family 1 profile domain-containing protein</fullName>
    </recommendedName>
</protein>
<keyword evidence="4 9" id="KW-1133">Transmembrane helix</keyword>
<evidence type="ECO:0000256" key="3">
    <source>
        <dbReference type="ARBA" id="ARBA00022692"/>
    </source>
</evidence>
<evidence type="ECO:0000256" key="1">
    <source>
        <dbReference type="ARBA" id="ARBA00004651"/>
    </source>
</evidence>
<keyword evidence="5" id="KW-0297">G-protein coupled receptor</keyword>
<feature type="transmembrane region" description="Helical" evidence="9">
    <location>
        <begin position="57"/>
        <end position="78"/>
    </location>
</feature>
<keyword evidence="6 9" id="KW-0472">Membrane</keyword>
<comment type="subcellular location">
    <subcellularLocation>
        <location evidence="1">Cell membrane</location>
        <topology evidence="1">Multi-pass membrane protein</topology>
    </subcellularLocation>
</comment>
<keyword evidence="2" id="KW-1003">Cell membrane</keyword>
<organism evidence="11 12">
    <name type="scientific">Owenia fusiformis</name>
    <name type="common">Polychaete worm</name>
    <dbReference type="NCBI Taxonomy" id="6347"/>
    <lineage>
        <taxon>Eukaryota</taxon>
        <taxon>Metazoa</taxon>
        <taxon>Spiralia</taxon>
        <taxon>Lophotrochozoa</taxon>
        <taxon>Annelida</taxon>
        <taxon>Polychaeta</taxon>
        <taxon>Sedentaria</taxon>
        <taxon>Canalipalpata</taxon>
        <taxon>Sabellida</taxon>
        <taxon>Oweniida</taxon>
        <taxon>Oweniidae</taxon>
        <taxon>Owenia</taxon>
    </lineage>
</organism>
<keyword evidence="12" id="KW-1185">Reference proteome</keyword>
<feature type="non-terminal residue" evidence="11">
    <location>
        <position position="259"/>
    </location>
</feature>
<feature type="transmembrane region" description="Helical" evidence="9">
    <location>
        <begin position="133"/>
        <end position="153"/>
    </location>
</feature>
<accession>A0A8S4P5J4</accession>
<dbReference type="InterPro" id="IPR000276">
    <property type="entry name" value="GPCR_Rhodpsn"/>
</dbReference>
<keyword evidence="3 9" id="KW-0812">Transmembrane</keyword>
<name>A0A8S4P5J4_OWEFU</name>
<reference evidence="11" key="1">
    <citation type="submission" date="2022-03" db="EMBL/GenBank/DDBJ databases">
        <authorList>
            <person name="Martin C."/>
        </authorList>
    </citation>
    <scope>NUCLEOTIDE SEQUENCE</scope>
</reference>